<dbReference type="EMBL" id="JACEIK010000368">
    <property type="protein sequence ID" value="MCD7455765.1"/>
    <property type="molecule type" value="Genomic_DNA"/>
</dbReference>
<proteinExistence type="predicted"/>
<evidence type="ECO:0000313" key="2">
    <source>
        <dbReference type="Proteomes" id="UP000823775"/>
    </source>
</evidence>
<accession>A0ABS8SA89</accession>
<evidence type="ECO:0000313" key="1">
    <source>
        <dbReference type="EMBL" id="MCD7455765.1"/>
    </source>
</evidence>
<protein>
    <submittedName>
        <fullName evidence="1">Uncharacterized protein</fullName>
    </submittedName>
</protein>
<comment type="caution">
    <text evidence="1">The sequence shown here is derived from an EMBL/GenBank/DDBJ whole genome shotgun (WGS) entry which is preliminary data.</text>
</comment>
<organism evidence="1 2">
    <name type="scientific">Datura stramonium</name>
    <name type="common">Jimsonweed</name>
    <name type="synonym">Common thornapple</name>
    <dbReference type="NCBI Taxonomy" id="4076"/>
    <lineage>
        <taxon>Eukaryota</taxon>
        <taxon>Viridiplantae</taxon>
        <taxon>Streptophyta</taxon>
        <taxon>Embryophyta</taxon>
        <taxon>Tracheophyta</taxon>
        <taxon>Spermatophyta</taxon>
        <taxon>Magnoliopsida</taxon>
        <taxon>eudicotyledons</taxon>
        <taxon>Gunneridae</taxon>
        <taxon>Pentapetalae</taxon>
        <taxon>asterids</taxon>
        <taxon>lamiids</taxon>
        <taxon>Solanales</taxon>
        <taxon>Solanaceae</taxon>
        <taxon>Solanoideae</taxon>
        <taxon>Datureae</taxon>
        <taxon>Datura</taxon>
    </lineage>
</organism>
<reference evidence="1 2" key="1">
    <citation type="journal article" date="2021" name="BMC Genomics">
        <title>Datura genome reveals duplications of psychoactive alkaloid biosynthetic genes and high mutation rate following tissue culture.</title>
        <authorList>
            <person name="Rajewski A."/>
            <person name="Carter-House D."/>
            <person name="Stajich J."/>
            <person name="Litt A."/>
        </authorList>
    </citation>
    <scope>NUCLEOTIDE SEQUENCE [LARGE SCALE GENOMIC DNA]</scope>
    <source>
        <strain evidence="1">AR-01</strain>
    </source>
</reference>
<keyword evidence="2" id="KW-1185">Reference proteome</keyword>
<gene>
    <name evidence="1" type="ORF">HAX54_029549</name>
</gene>
<dbReference type="Proteomes" id="UP000823775">
    <property type="component" value="Unassembled WGS sequence"/>
</dbReference>
<sequence>MIGSFNNYLMYSMYVINGGYTFDKTTQFRKSSIMVHKTLEMPCTGSEIEVQKLQICHCDPTLRLQNQSAICILGHEIVEWVLNLSLRSSITFCDFNMGPHFWNAVRKIGVRFADQLQDFADLAQDNFRILTADGNVVCKNWNANRIMDLRALVCLSLSVWNAEWASDGDRLLLDYRCAQVLQSKNPICANITQLVCPHNKEDLHTQ</sequence>
<name>A0ABS8SA89_DATST</name>